<keyword evidence="2" id="KW-1185">Reference proteome</keyword>
<gene>
    <name evidence="1" type="ORF">ACFFGE_05130</name>
</gene>
<organism evidence="1 2">
    <name type="scientific">Brevundimonas balnearis</name>
    <dbReference type="NCBI Taxonomy" id="1572858"/>
    <lineage>
        <taxon>Bacteria</taxon>
        <taxon>Pseudomonadati</taxon>
        <taxon>Pseudomonadota</taxon>
        <taxon>Alphaproteobacteria</taxon>
        <taxon>Caulobacterales</taxon>
        <taxon>Caulobacteraceae</taxon>
        <taxon>Brevundimonas</taxon>
    </lineage>
</organism>
<protein>
    <recommendedName>
        <fullName evidence="3">Lipoprotein</fullName>
    </recommendedName>
</protein>
<evidence type="ECO:0000313" key="1">
    <source>
        <dbReference type="EMBL" id="MFC0633261.1"/>
    </source>
</evidence>
<comment type="caution">
    <text evidence="1">The sequence shown here is derived from an EMBL/GenBank/DDBJ whole genome shotgun (WGS) entry which is preliminary data.</text>
</comment>
<dbReference type="Proteomes" id="UP001589906">
    <property type="component" value="Unassembled WGS sequence"/>
</dbReference>
<accession>A0ABV6R0W4</accession>
<evidence type="ECO:0000313" key="2">
    <source>
        <dbReference type="Proteomes" id="UP001589906"/>
    </source>
</evidence>
<dbReference type="RefSeq" id="WP_376834948.1">
    <property type="nucleotide sequence ID" value="NZ_JBHLSW010000003.1"/>
</dbReference>
<dbReference type="PROSITE" id="PS51257">
    <property type="entry name" value="PROKAR_LIPOPROTEIN"/>
    <property type="match status" value="1"/>
</dbReference>
<reference evidence="1 2" key="1">
    <citation type="submission" date="2024-09" db="EMBL/GenBank/DDBJ databases">
        <authorList>
            <person name="Sun Q."/>
            <person name="Mori K."/>
        </authorList>
    </citation>
    <scope>NUCLEOTIDE SEQUENCE [LARGE SCALE GENOMIC DNA]</scope>
    <source>
        <strain evidence="1 2">NCAIM B.02621</strain>
    </source>
</reference>
<sequence>MKRVMVMAALGVAVMASGCATKRYPIATAWSQAEAEVMDCNQLRLEMIRARQVETQIAETADFDWRSVAGFLGDYGIGNAMAKSDADRAIRQRIAGIQEAQREKNCPATVSWLDSLEGLVGRVIGQG</sequence>
<name>A0ABV6R0W4_9CAUL</name>
<evidence type="ECO:0008006" key="3">
    <source>
        <dbReference type="Google" id="ProtNLM"/>
    </source>
</evidence>
<dbReference type="EMBL" id="JBHLSW010000003">
    <property type="protein sequence ID" value="MFC0633261.1"/>
    <property type="molecule type" value="Genomic_DNA"/>
</dbReference>
<proteinExistence type="predicted"/>